<protein>
    <recommendedName>
        <fullName evidence="4">Glycosyl hydrolases family 43</fullName>
    </recommendedName>
</protein>
<dbReference type="SUPFAM" id="SSF75005">
    <property type="entry name" value="Arabinanase/levansucrase/invertase"/>
    <property type="match status" value="1"/>
</dbReference>
<dbReference type="Gene3D" id="2.115.10.20">
    <property type="entry name" value="Glycosyl hydrolase domain, family 43"/>
    <property type="match status" value="2"/>
</dbReference>
<evidence type="ECO:0008006" key="4">
    <source>
        <dbReference type="Google" id="ProtNLM"/>
    </source>
</evidence>
<dbReference type="RefSeq" id="WP_398280081.1">
    <property type="nucleotide sequence ID" value="NZ_JBITLV010000003.1"/>
</dbReference>
<feature type="region of interest" description="Disordered" evidence="1">
    <location>
        <begin position="1"/>
        <end position="21"/>
    </location>
</feature>
<dbReference type="Proteomes" id="UP001612915">
    <property type="component" value="Unassembled WGS sequence"/>
</dbReference>
<name>A0ABW8AN09_9ACTN</name>
<sequence>MPSATENTAATSPVPLPDHSASQVAVRAPGSGPGWWAGAAGVAYEDGTYWLCYRLRRPVEAGRGVASVIAASTDGVHFREVAVVDRDMFGAASLERPALVRRPDGGWRLYVSCSTPGSKHWWIEALDADTVADLPQGKRSMVLPGDDLTAVKDPVVMRDGDAWRMWVCVHPLDDPDATDRMTTYLATSEDGLRWDVGPVALAARPGRWDARGARVTAVVAHPSSPGDLVAYYDGRATAEQNWHETTGVATGGGDGTFTALGTEPFARSPEGDGALRYLAIAALPDGAQRFYFESSDADGTHQLRTQLIPPSS</sequence>
<proteinExistence type="predicted"/>
<accession>A0ABW8AN09</accession>
<keyword evidence="3" id="KW-1185">Reference proteome</keyword>
<evidence type="ECO:0000313" key="3">
    <source>
        <dbReference type="Proteomes" id="UP001612915"/>
    </source>
</evidence>
<evidence type="ECO:0000313" key="2">
    <source>
        <dbReference type="EMBL" id="MFI7587774.1"/>
    </source>
</evidence>
<comment type="caution">
    <text evidence="2">The sequence shown here is derived from an EMBL/GenBank/DDBJ whole genome shotgun (WGS) entry which is preliminary data.</text>
</comment>
<dbReference type="InterPro" id="IPR023296">
    <property type="entry name" value="Glyco_hydro_beta-prop_sf"/>
</dbReference>
<organism evidence="2 3">
    <name type="scientific">Spongisporangium articulatum</name>
    <dbReference type="NCBI Taxonomy" id="3362603"/>
    <lineage>
        <taxon>Bacteria</taxon>
        <taxon>Bacillati</taxon>
        <taxon>Actinomycetota</taxon>
        <taxon>Actinomycetes</taxon>
        <taxon>Kineosporiales</taxon>
        <taxon>Kineosporiaceae</taxon>
        <taxon>Spongisporangium</taxon>
    </lineage>
</organism>
<dbReference type="EMBL" id="JBITLV010000003">
    <property type="protein sequence ID" value="MFI7587774.1"/>
    <property type="molecule type" value="Genomic_DNA"/>
</dbReference>
<reference evidence="2 3" key="1">
    <citation type="submission" date="2024-10" db="EMBL/GenBank/DDBJ databases">
        <title>The Natural Products Discovery Center: Release of the First 8490 Sequenced Strains for Exploring Actinobacteria Biosynthetic Diversity.</title>
        <authorList>
            <person name="Kalkreuter E."/>
            <person name="Kautsar S.A."/>
            <person name="Yang D."/>
            <person name="Bader C.D."/>
            <person name="Teijaro C.N."/>
            <person name="Fluegel L."/>
            <person name="Davis C.M."/>
            <person name="Simpson J.R."/>
            <person name="Lauterbach L."/>
            <person name="Steele A.D."/>
            <person name="Gui C."/>
            <person name="Meng S."/>
            <person name="Li G."/>
            <person name="Viehrig K."/>
            <person name="Ye F."/>
            <person name="Su P."/>
            <person name="Kiefer A.F."/>
            <person name="Nichols A."/>
            <person name="Cepeda A.J."/>
            <person name="Yan W."/>
            <person name="Fan B."/>
            <person name="Jiang Y."/>
            <person name="Adhikari A."/>
            <person name="Zheng C.-J."/>
            <person name="Schuster L."/>
            <person name="Cowan T.M."/>
            <person name="Smanski M.J."/>
            <person name="Chevrette M.G."/>
            <person name="De Carvalho L.P.S."/>
            <person name="Shen B."/>
        </authorList>
    </citation>
    <scope>NUCLEOTIDE SEQUENCE [LARGE SCALE GENOMIC DNA]</scope>
    <source>
        <strain evidence="2 3">NPDC049639</strain>
    </source>
</reference>
<feature type="compositionally biased region" description="Polar residues" evidence="1">
    <location>
        <begin position="1"/>
        <end position="11"/>
    </location>
</feature>
<evidence type="ECO:0000256" key="1">
    <source>
        <dbReference type="SAM" id="MobiDB-lite"/>
    </source>
</evidence>
<gene>
    <name evidence="2" type="ORF">ACIB24_11930</name>
</gene>